<dbReference type="SUPFAM" id="SSF55811">
    <property type="entry name" value="Nudix"/>
    <property type="match status" value="1"/>
</dbReference>
<dbReference type="InterPro" id="IPR000086">
    <property type="entry name" value="NUDIX_hydrolase_dom"/>
</dbReference>
<evidence type="ECO:0000313" key="4">
    <source>
        <dbReference type="EMBL" id="PIY61967.1"/>
    </source>
</evidence>
<dbReference type="InterPro" id="IPR015797">
    <property type="entry name" value="NUDIX_hydrolase-like_dom_sf"/>
</dbReference>
<dbReference type="PANTHER" id="PTHR43736:SF1">
    <property type="entry name" value="DIHYDRONEOPTERIN TRIPHOSPHATE DIPHOSPHATASE"/>
    <property type="match status" value="1"/>
</dbReference>
<protein>
    <recommendedName>
        <fullName evidence="3">Nudix hydrolase domain-containing protein</fullName>
    </recommendedName>
</protein>
<accession>A0A2M7Q9Z4</accession>
<name>A0A2M7Q9Z4_9BACT</name>
<dbReference type="PROSITE" id="PS00893">
    <property type="entry name" value="NUDIX_BOX"/>
    <property type="match status" value="1"/>
</dbReference>
<evidence type="ECO:0000256" key="2">
    <source>
        <dbReference type="RuleBase" id="RU003476"/>
    </source>
</evidence>
<gene>
    <name evidence="4" type="ORF">COY93_04460</name>
</gene>
<evidence type="ECO:0000313" key="5">
    <source>
        <dbReference type="Proteomes" id="UP000230973"/>
    </source>
</evidence>
<dbReference type="Pfam" id="PF00293">
    <property type="entry name" value="NUDIX"/>
    <property type="match status" value="1"/>
</dbReference>
<keyword evidence="1 2" id="KW-0378">Hydrolase</keyword>
<evidence type="ECO:0000259" key="3">
    <source>
        <dbReference type="PROSITE" id="PS51462"/>
    </source>
</evidence>
<organism evidence="4 5">
    <name type="scientific">Candidatus Uhrbacteria bacterium CG_4_10_14_0_8_um_filter_58_22</name>
    <dbReference type="NCBI Taxonomy" id="1975029"/>
    <lineage>
        <taxon>Bacteria</taxon>
        <taxon>Candidatus Uhriibacteriota</taxon>
    </lineage>
</organism>
<dbReference type="PRINTS" id="PR00502">
    <property type="entry name" value="NUDIXFAMILY"/>
</dbReference>
<sequence length="146" mass="16065">MSMLIVRKAGAVVLSKSDPSLVALIFRAGHGDWSFPKGHVEEGETSVRAMAREVAEETGLSVHSVGVPLPAMEYDHPSGSHVILDMFLAQSEDDTALRTEFNGDRVVWVDYAEVADRLSHENVRQYYSGVQARIKTTIDGLRVVEP</sequence>
<dbReference type="GO" id="GO:0016787">
    <property type="term" value="F:hydrolase activity"/>
    <property type="evidence" value="ECO:0007669"/>
    <property type="project" value="UniProtKB-KW"/>
</dbReference>
<dbReference type="Proteomes" id="UP000230973">
    <property type="component" value="Unassembled WGS sequence"/>
</dbReference>
<reference evidence="5" key="1">
    <citation type="submission" date="2017-09" db="EMBL/GenBank/DDBJ databases">
        <title>Depth-based differentiation of microbial function through sediment-hosted aquifers and enrichment of novel symbionts in the deep terrestrial subsurface.</title>
        <authorList>
            <person name="Probst A.J."/>
            <person name="Ladd B."/>
            <person name="Jarett J.K."/>
            <person name="Geller-Mcgrath D.E."/>
            <person name="Sieber C.M.K."/>
            <person name="Emerson J.B."/>
            <person name="Anantharaman K."/>
            <person name="Thomas B.C."/>
            <person name="Malmstrom R."/>
            <person name="Stieglmeier M."/>
            <person name="Klingl A."/>
            <person name="Woyke T."/>
            <person name="Ryan C.M."/>
            <person name="Banfield J.F."/>
        </authorList>
    </citation>
    <scope>NUCLEOTIDE SEQUENCE [LARGE SCALE GENOMIC DNA]</scope>
</reference>
<dbReference type="CDD" id="cd03673">
    <property type="entry name" value="NUDIX_Ap6A_hydrolase"/>
    <property type="match status" value="1"/>
</dbReference>
<dbReference type="AlphaFoldDB" id="A0A2M7Q9Z4"/>
<dbReference type="Gene3D" id="3.90.79.10">
    <property type="entry name" value="Nucleoside Triphosphate Pyrophosphohydrolase"/>
    <property type="match status" value="1"/>
</dbReference>
<dbReference type="PANTHER" id="PTHR43736">
    <property type="entry name" value="ADP-RIBOSE PYROPHOSPHATASE"/>
    <property type="match status" value="1"/>
</dbReference>
<proteinExistence type="inferred from homology"/>
<dbReference type="EMBL" id="PFLC01000058">
    <property type="protein sequence ID" value="PIY61967.1"/>
    <property type="molecule type" value="Genomic_DNA"/>
</dbReference>
<feature type="domain" description="Nudix hydrolase" evidence="3">
    <location>
        <begin position="4"/>
        <end position="132"/>
    </location>
</feature>
<dbReference type="InterPro" id="IPR020476">
    <property type="entry name" value="Nudix_hydrolase"/>
</dbReference>
<comment type="similarity">
    <text evidence="2">Belongs to the Nudix hydrolase family.</text>
</comment>
<comment type="caution">
    <text evidence="4">The sequence shown here is derived from an EMBL/GenBank/DDBJ whole genome shotgun (WGS) entry which is preliminary data.</text>
</comment>
<dbReference type="PROSITE" id="PS51462">
    <property type="entry name" value="NUDIX"/>
    <property type="match status" value="1"/>
</dbReference>
<dbReference type="InterPro" id="IPR020084">
    <property type="entry name" value="NUDIX_hydrolase_CS"/>
</dbReference>
<evidence type="ECO:0000256" key="1">
    <source>
        <dbReference type="ARBA" id="ARBA00022801"/>
    </source>
</evidence>